<dbReference type="InterPro" id="IPR005373">
    <property type="entry name" value="PHAF1"/>
</dbReference>
<evidence type="ECO:0000256" key="1">
    <source>
        <dbReference type="ARBA" id="ARBA00024339"/>
    </source>
</evidence>
<reference evidence="2 3" key="1">
    <citation type="submission" date="2019-07" db="EMBL/GenBank/DDBJ databases">
        <title>Draft genome assembly of a fouling barnacle, Amphibalanus amphitrite (Darwin, 1854): The first reference genome for Thecostraca.</title>
        <authorList>
            <person name="Kim W."/>
        </authorList>
    </citation>
    <scope>NUCLEOTIDE SEQUENCE [LARGE SCALE GENOMIC DNA]</scope>
    <source>
        <strain evidence="2">SNU_AA5</strain>
        <tissue evidence="2">Soma without cirri and trophi</tissue>
    </source>
</reference>
<proteinExistence type="inferred from homology"/>
<comment type="similarity">
    <text evidence="1">Belongs to the PHAF1 family.</text>
</comment>
<dbReference type="PANTHER" id="PTHR13465">
    <property type="entry name" value="UPF0183 PROTEIN"/>
    <property type="match status" value="1"/>
</dbReference>
<dbReference type="InterPro" id="IPR039156">
    <property type="entry name" value="PHAF1/BROMI"/>
</dbReference>
<dbReference type="PANTHER" id="PTHR13465:SF2">
    <property type="entry name" value="PHAGOSOME ASSEMBLY FACTOR 1"/>
    <property type="match status" value="1"/>
</dbReference>
<dbReference type="GO" id="GO:0005802">
    <property type="term" value="C:trans-Golgi network"/>
    <property type="evidence" value="ECO:0007669"/>
    <property type="project" value="TreeGrafter"/>
</dbReference>
<protein>
    <submittedName>
        <fullName evidence="2">UPF0183 protein</fullName>
    </submittedName>
</protein>
<dbReference type="GO" id="GO:0043001">
    <property type="term" value="P:Golgi to plasma membrane protein transport"/>
    <property type="evidence" value="ECO:0007669"/>
    <property type="project" value="TreeGrafter"/>
</dbReference>
<evidence type="ECO:0000313" key="3">
    <source>
        <dbReference type="Proteomes" id="UP000440578"/>
    </source>
</evidence>
<name>A0A6A4V8Q6_AMPAM</name>
<dbReference type="EMBL" id="VIIS01002027">
    <property type="protein sequence ID" value="KAF0289509.1"/>
    <property type="molecule type" value="Genomic_DNA"/>
</dbReference>
<dbReference type="Proteomes" id="UP000440578">
    <property type="component" value="Unassembled WGS sequence"/>
</dbReference>
<sequence>MVIEVYNLSKLRLKYGGCVFSSTEVAPSIQQVDQTFGATHPGIYDRERHLFLLNFRGLTFQFPVEPKFEPRFAGGLGSLQFPGGGSPLVSQMSIYSGSSRTATEAPPMPVSCFGGQVYTEKCDVIREDDVTKGVRLHLLAASDTHLGADSEPTHLVREVQFGDSCQDVATLLGAPTKVFYKSEDKMKIHSPFAHKRAASRRSDFFFNYFTLGIDILFDARTHRAKKILLHTNFPGHYNFNMYHRCNFDLSVDPHSSIINTTTDGVHIRADTKWESVCGTLKPSSRPVVLNRASTTNTSNPFGSTLCYGVEDFICEVRTRR</sequence>
<dbReference type="Pfam" id="PF03676">
    <property type="entry name" value="PHAF1"/>
    <property type="match status" value="1"/>
</dbReference>
<organism evidence="2 3">
    <name type="scientific">Amphibalanus amphitrite</name>
    <name type="common">Striped barnacle</name>
    <name type="synonym">Balanus amphitrite</name>
    <dbReference type="NCBI Taxonomy" id="1232801"/>
    <lineage>
        <taxon>Eukaryota</taxon>
        <taxon>Metazoa</taxon>
        <taxon>Ecdysozoa</taxon>
        <taxon>Arthropoda</taxon>
        <taxon>Crustacea</taxon>
        <taxon>Multicrustacea</taxon>
        <taxon>Cirripedia</taxon>
        <taxon>Thoracica</taxon>
        <taxon>Thoracicalcarea</taxon>
        <taxon>Balanomorpha</taxon>
        <taxon>Balanoidea</taxon>
        <taxon>Balanidae</taxon>
        <taxon>Amphibalaninae</taxon>
        <taxon>Amphibalanus</taxon>
    </lineage>
</organism>
<gene>
    <name evidence="2" type="ORF">FJT64_012257</name>
</gene>
<evidence type="ECO:0000313" key="2">
    <source>
        <dbReference type="EMBL" id="KAF0289509.1"/>
    </source>
</evidence>
<accession>A0A6A4V8Q6</accession>
<dbReference type="OrthoDB" id="411211at2759"/>
<dbReference type="AlphaFoldDB" id="A0A6A4V8Q6"/>
<keyword evidence="3" id="KW-1185">Reference proteome</keyword>
<comment type="caution">
    <text evidence="2">The sequence shown here is derived from an EMBL/GenBank/DDBJ whole genome shotgun (WGS) entry which is preliminary data.</text>
</comment>